<dbReference type="InterPro" id="IPR014729">
    <property type="entry name" value="Rossmann-like_a/b/a_fold"/>
</dbReference>
<evidence type="ECO:0000259" key="1">
    <source>
        <dbReference type="Pfam" id="PF18297"/>
    </source>
</evidence>
<evidence type="ECO:0000313" key="2">
    <source>
        <dbReference type="EMBL" id="MCW7754524.1"/>
    </source>
</evidence>
<dbReference type="EMBL" id="JAPFPW010000012">
    <property type="protein sequence ID" value="MCW7754524.1"/>
    <property type="molecule type" value="Genomic_DNA"/>
</dbReference>
<name>A0ABT3NAN8_9BACT</name>
<keyword evidence="3" id="KW-1185">Reference proteome</keyword>
<gene>
    <name evidence="2" type="ORF">OOT00_11060</name>
</gene>
<dbReference type="Proteomes" id="UP001209681">
    <property type="component" value="Unassembled WGS sequence"/>
</dbReference>
<dbReference type="Gene3D" id="3.40.50.620">
    <property type="entry name" value="HUPs"/>
    <property type="match status" value="1"/>
</dbReference>
<proteinExistence type="predicted"/>
<feature type="domain" description="NFACT protein RNA binding" evidence="1">
    <location>
        <begin position="224"/>
        <end position="324"/>
    </location>
</feature>
<reference evidence="2 3" key="1">
    <citation type="submission" date="2022-11" db="EMBL/GenBank/DDBJ databases">
        <title>Desulfobotulus tamanensis H1 sp. nov. - anaerobic, alkaliphilic, sulphate reducing bacterium isolated from terrestrial mud volcano.</title>
        <authorList>
            <person name="Frolova A."/>
            <person name="Merkel A.Y."/>
            <person name="Slobodkin A.I."/>
        </authorList>
    </citation>
    <scope>NUCLEOTIDE SEQUENCE [LARGE SCALE GENOMIC DNA]</scope>
    <source>
        <strain evidence="2 3">H1</strain>
    </source>
</reference>
<sequence length="327" mass="36556">MKKIRALGLSSGGLDSILAALVLRQQGIEVVWAAFETPFFDATNARKASDKYEIPLLVKEITQHYLPMLKQPEGGYGRAMNPCKDCHSLMFREAGVLMEKEGFDFLFSGEVSGQRPMSQTSSALRYVEKRSGYEGRILRPLSARILPETPVEQQKLVDRDRLFGFQGRGRKQQLALAKELGVRDFPAPAGGCLLTDLNFGRKLKDLLEHHRDVDALDCHLLKGGRHFRLDPQSKLIVGRTAKDNELLQRYIDKDRHCRIRTVNVPGPLGVICGPADSHTRHLAAGIVAGYTKATDLETVTLRFDGGGQREQLEALPLRSSRIRELMI</sequence>
<dbReference type="Pfam" id="PF18297">
    <property type="entry name" value="NFACT-R_2"/>
    <property type="match status" value="1"/>
</dbReference>
<organism evidence="2 3">
    <name type="scientific">Desulfobotulus pelophilus</name>
    <dbReference type="NCBI Taxonomy" id="2823377"/>
    <lineage>
        <taxon>Bacteria</taxon>
        <taxon>Pseudomonadati</taxon>
        <taxon>Thermodesulfobacteriota</taxon>
        <taxon>Desulfobacteria</taxon>
        <taxon>Desulfobacterales</taxon>
        <taxon>Desulfobacteraceae</taxon>
        <taxon>Desulfobotulus</taxon>
    </lineage>
</organism>
<comment type="caution">
    <text evidence="2">The sequence shown here is derived from an EMBL/GenBank/DDBJ whole genome shotgun (WGS) entry which is preliminary data.</text>
</comment>
<dbReference type="PANTHER" id="PTHR11933:SF6">
    <property type="entry name" value="THIL AANH DOMAIN-CONTAINING PROTEIN"/>
    <property type="match status" value="1"/>
</dbReference>
<dbReference type="InterPro" id="IPR059101">
    <property type="entry name" value="NFACT-R_2"/>
</dbReference>
<evidence type="ECO:0000313" key="3">
    <source>
        <dbReference type="Proteomes" id="UP001209681"/>
    </source>
</evidence>
<dbReference type="SUPFAM" id="SSF52402">
    <property type="entry name" value="Adenine nucleotide alpha hydrolases-like"/>
    <property type="match status" value="1"/>
</dbReference>
<protein>
    <submittedName>
        <fullName evidence="2">tRNA 4-thiouridine(8) synthase ThiI</fullName>
    </submittedName>
</protein>
<dbReference type="PANTHER" id="PTHR11933">
    <property type="entry name" value="TRNA 5-METHYLAMINOMETHYL-2-THIOURIDYLATE -METHYLTRANSFERASE"/>
    <property type="match status" value="1"/>
</dbReference>
<accession>A0ABT3NAN8</accession>
<dbReference type="RefSeq" id="WP_265425439.1">
    <property type="nucleotide sequence ID" value="NZ_JAPFPW010000012.1"/>
</dbReference>